<dbReference type="AlphaFoldDB" id="A0A2P7BMG3"/>
<organism evidence="2 3">
    <name type="scientific">Phyllobacterium brassicacearum</name>
    <dbReference type="NCBI Taxonomy" id="314235"/>
    <lineage>
        <taxon>Bacteria</taxon>
        <taxon>Pseudomonadati</taxon>
        <taxon>Pseudomonadota</taxon>
        <taxon>Alphaproteobacteria</taxon>
        <taxon>Hyphomicrobiales</taxon>
        <taxon>Phyllobacteriaceae</taxon>
        <taxon>Phyllobacterium</taxon>
    </lineage>
</organism>
<accession>A0A2P7BMG3</accession>
<reference evidence="3" key="1">
    <citation type="submission" date="2017-11" db="EMBL/GenBank/DDBJ databases">
        <authorList>
            <person name="Kuznetsova I."/>
            <person name="Sazanova A."/>
            <person name="Chirak E."/>
            <person name="Safronova V."/>
            <person name="Willems A."/>
        </authorList>
    </citation>
    <scope>NUCLEOTIDE SEQUENCE [LARGE SCALE GENOMIC DNA]</scope>
    <source>
        <strain evidence="3">STM 196</strain>
    </source>
</reference>
<keyword evidence="1" id="KW-0732">Signal</keyword>
<feature type="chain" id="PRO_5015195677" evidence="1">
    <location>
        <begin position="19"/>
        <end position="164"/>
    </location>
</feature>
<evidence type="ECO:0000313" key="3">
    <source>
        <dbReference type="Proteomes" id="UP000241444"/>
    </source>
</evidence>
<dbReference type="OrthoDB" id="8117083at2"/>
<feature type="signal peptide" evidence="1">
    <location>
        <begin position="1"/>
        <end position="18"/>
    </location>
</feature>
<evidence type="ECO:0000313" key="2">
    <source>
        <dbReference type="EMBL" id="PSH67654.1"/>
    </source>
</evidence>
<keyword evidence="3" id="KW-1185">Reference proteome</keyword>
<name>A0A2P7BMG3_9HYPH</name>
<protein>
    <submittedName>
        <fullName evidence="2">Uncharacterized protein</fullName>
    </submittedName>
</protein>
<evidence type="ECO:0000256" key="1">
    <source>
        <dbReference type="SAM" id="SignalP"/>
    </source>
</evidence>
<dbReference type="Proteomes" id="UP000241444">
    <property type="component" value="Unassembled WGS sequence"/>
</dbReference>
<dbReference type="EMBL" id="PGGO01000013">
    <property type="protein sequence ID" value="PSH67654.1"/>
    <property type="molecule type" value="Genomic_DNA"/>
</dbReference>
<comment type="caution">
    <text evidence="2">The sequence shown here is derived from an EMBL/GenBank/DDBJ whole genome shotgun (WGS) entry which is preliminary data.</text>
</comment>
<sequence length="164" mass="17149">MSKLCHAAALIIFLGAHATPAHPQQSNPAMPATPAGCNDALNRLAVVIDDYNGAKFALDRAIQLLASARFSSGVGMMNIDLAGRQADADVAMAAYAGAIGPAYGALALLDASCRDDAARLPGSRFARKLDGDVLRFLSSSVDKLADDQMADIKKVFGGMKTRQK</sequence>
<dbReference type="RefSeq" id="WP_106712370.1">
    <property type="nucleotide sequence ID" value="NZ_PGGO01000013.1"/>
</dbReference>
<proteinExistence type="predicted"/>
<gene>
    <name evidence="2" type="ORF">CU102_17365</name>
</gene>